<evidence type="ECO:0000259" key="1">
    <source>
        <dbReference type="Pfam" id="PF10686"/>
    </source>
</evidence>
<proteinExistence type="predicted"/>
<dbReference type="AlphaFoldDB" id="A0A1E3M055"/>
<dbReference type="EMBL" id="MDDS01000006">
    <property type="protein sequence ID" value="ODP39369.1"/>
    <property type="molecule type" value="Genomic_DNA"/>
</dbReference>
<sequence length="113" mass="12246">MRLLVFGGRYYSDRARVWRMLDGIHAKHGIAVVIEGRCPYGGADLHAQEWAENRGVPNKGFPMVGRAGPARNSRMLAEGKPTHALGFPGNRGTADMAAKAIAALGAERVHQVR</sequence>
<name>A0A1E3M055_9SPHN</name>
<protein>
    <recommendedName>
        <fullName evidence="1">YspA cpYpsA-related SLOG domain-containing protein</fullName>
    </recommendedName>
</protein>
<accession>A0A1E3M055</accession>
<feature type="domain" description="YspA cpYpsA-related SLOG" evidence="1">
    <location>
        <begin position="1"/>
        <end position="61"/>
    </location>
</feature>
<comment type="caution">
    <text evidence="2">The sequence shown here is derived from an EMBL/GenBank/DDBJ whole genome shotgun (WGS) entry which is preliminary data.</text>
</comment>
<evidence type="ECO:0000313" key="2">
    <source>
        <dbReference type="EMBL" id="ODP39369.1"/>
    </source>
</evidence>
<dbReference type="Pfam" id="PF10686">
    <property type="entry name" value="YAcAr"/>
    <property type="match status" value="1"/>
</dbReference>
<gene>
    <name evidence="2" type="ORF">BFL28_10530</name>
</gene>
<keyword evidence="3" id="KW-1185">Reference proteome</keyword>
<dbReference type="STRING" id="1888892.BFL28_10530"/>
<dbReference type="InterPro" id="IPR019627">
    <property type="entry name" value="YAcAr"/>
</dbReference>
<organism evidence="2 3">
    <name type="scientific">Sphingomonas turrisvirgatae</name>
    <dbReference type="NCBI Taxonomy" id="1888892"/>
    <lineage>
        <taxon>Bacteria</taxon>
        <taxon>Pseudomonadati</taxon>
        <taxon>Pseudomonadota</taxon>
        <taxon>Alphaproteobacteria</taxon>
        <taxon>Sphingomonadales</taxon>
        <taxon>Sphingomonadaceae</taxon>
        <taxon>Sphingomonas</taxon>
    </lineage>
</organism>
<reference evidence="2 3" key="1">
    <citation type="submission" date="2016-08" db="EMBL/GenBank/DDBJ databases">
        <title>Draft genome of the agarase producing Sphingomonas sp. MCT13.</title>
        <authorList>
            <person name="D'Andrea M.M."/>
            <person name="Rossolini G.M."/>
            <person name="Thaller M.C."/>
        </authorList>
    </citation>
    <scope>NUCLEOTIDE SEQUENCE [LARGE SCALE GENOMIC DNA]</scope>
    <source>
        <strain evidence="2 3">MCT13</strain>
    </source>
</reference>
<dbReference type="Proteomes" id="UP000094487">
    <property type="component" value="Unassembled WGS sequence"/>
</dbReference>
<evidence type="ECO:0000313" key="3">
    <source>
        <dbReference type="Proteomes" id="UP000094487"/>
    </source>
</evidence>